<feature type="domain" description="CFEM" evidence="16">
    <location>
        <begin position="957"/>
        <end position="1071"/>
    </location>
</feature>
<organism evidence="17 18">
    <name type="scientific">Trichosporon asahii var. asahii (strain ATCC 90039 / CBS 2479 / JCM 2466 / KCTC 7840 / NBRC 103889/ NCYC 2677 / UAMH 7654)</name>
    <name type="common">Yeast</name>
    <dbReference type="NCBI Taxonomy" id="1186058"/>
    <lineage>
        <taxon>Eukaryota</taxon>
        <taxon>Fungi</taxon>
        <taxon>Dikarya</taxon>
        <taxon>Basidiomycota</taxon>
        <taxon>Agaricomycotina</taxon>
        <taxon>Tremellomycetes</taxon>
        <taxon>Trichosporonales</taxon>
        <taxon>Trichosporonaceae</taxon>
        <taxon>Trichosporon</taxon>
    </lineage>
</organism>
<evidence type="ECO:0000256" key="3">
    <source>
        <dbReference type="ARBA" id="ARBA00010031"/>
    </source>
</evidence>
<feature type="domain" description="CFEM" evidence="16">
    <location>
        <begin position="467"/>
        <end position="577"/>
    </location>
</feature>
<dbReference type="EMBL" id="ALBS01000227">
    <property type="protein sequence ID" value="EJT47794.1"/>
    <property type="molecule type" value="Genomic_DNA"/>
</dbReference>
<feature type="compositionally biased region" description="Low complexity" evidence="14">
    <location>
        <begin position="214"/>
        <end position="244"/>
    </location>
</feature>
<dbReference type="Proteomes" id="UP000002748">
    <property type="component" value="Unassembled WGS sequence"/>
</dbReference>
<feature type="region of interest" description="Disordered" evidence="14">
    <location>
        <begin position="1231"/>
        <end position="1257"/>
    </location>
</feature>
<dbReference type="VEuPathDB" id="FungiDB:A1Q1_03255"/>
<evidence type="ECO:0000256" key="7">
    <source>
        <dbReference type="ARBA" id="ARBA00022723"/>
    </source>
</evidence>
<evidence type="ECO:0000256" key="4">
    <source>
        <dbReference type="ARBA" id="ARBA00022475"/>
    </source>
</evidence>
<keyword evidence="12" id="KW-0325">Glycoprotein</keyword>
<feature type="region of interest" description="Disordered" evidence="14">
    <location>
        <begin position="848"/>
        <end position="874"/>
    </location>
</feature>
<feature type="compositionally biased region" description="Low complexity" evidence="14">
    <location>
        <begin position="1050"/>
        <end position="1061"/>
    </location>
</feature>
<feature type="region of interest" description="Disordered" evidence="14">
    <location>
        <begin position="660"/>
        <end position="690"/>
    </location>
</feature>
<dbReference type="PANTHER" id="PTHR37928">
    <property type="entry name" value="CFEM DOMAIN PROTEIN (AFU_ORTHOLOGUE AFUA_6G14090)"/>
    <property type="match status" value="1"/>
</dbReference>
<keyword evidence="7" id="KW-0479">Metal-binding</keyword>
<evidence type="ECO:0000313" key="17">
    <source>
        <dbReference type="EMBL" id="EJT47794.1"/>
    </source>
</evidence>
<evidence type="ECO:0000256" key="2">
    <source>
        <dbReference type="ARBA" id="ARBA00004613"/>
    </source>
</evidence>
<keyword evidence="9" id="KW-0408">Iron</keyword>
<feature type="region of interest" description="Disordered" evidence="14">
    <location>
        <begin position="1138"/>
        <end position="1166"/>
    </location>
</feature>
<dbReference type="HOGENOM" id="CLU_247499_0_0_1"/>
<feature type="domain" description="CFEM" evidence="16">
    <location>
        <begin position="1323"/>
        <end position="1435"/>
    </location>
</feature>
<feature type="compositionally biased region" description="Low complexity" evidence="14">
    <location>
        <begin position="1138"/>
        <end position="1162"/>
    </location>
</feature>
<keyword evidence="10" id="KW-0472">Membrane</keyword>
<keyword evidence="11" id="KW-1015">Disulfide bond</keyword>
<dbReference type="PANTHER" id="PTHR37928:SF2">
    <property type="entry name" value="GPI ANCHORED CFEM DOMAIN PROTEIN (AFU_ORTHOLOGUE AFUA_6G10580)"/>
    <property type="match status" value="1"/>
</dbReference>
<dbReference type="Pfam" id="PF05730">
    <property type="entry name" value="CFEM"/>
    <property type="match status" value="15"/>
</dbReference>
<dbReference type="GeneID" id="25986768"/>
<feature type="compositionally biased region" description="Low complexity" evidence="14">
    <location>
        <begin position="1231"/>
        <end position="1249"/>
    </location>
</feature>
<evidence type="ECO:0000256" key="12">
    <source>
        <dbReference type="ARBA" id="ARBA00023180"/>
    </source>
</evidence>
<feature type="chain" id="PRO_5003787877" description="CFEM domain-containing protein" evidence="15">
    <location>
        <begin position="20"/>
        <end position="1526"/>
    </location>
</feature>
<proteinExistence type="inferred from homology"/>
<dbReference type="PROSITE" id="PS52012">
    <property type="entry name" value="CFEM"/>
    <property type="match status" value="7"/>
</dbReference>
<dbReference type="GO" id="GO:0046872">
    <property type="term" value="F:metal ion binding"/>
    <property type="evidence" value="ECO:0007669"/>
    <property type="project" value="UniProtKB-KW"/>
</dbReference>
<accession>J6ET97</accession>
<dbReference type="OrthoDB" id="2564678at2759"/>
<keyword evidence="6" id="KW-0349">Heme</keyword>
<evidence type="ECO:0000256" key="9">
    <source>
        <dbReference type="ARBA" id="ARBA00023004"/>
    </source>
</evidence>
<evidence type="ECO:0000256" key="10">
    <source>
        <dbReference type="ARBA" id="ARBA00023136"/>
    </source>
</evidence>
<dbReference type="GO" id="GO:0005886">
    <property type="term" value="C:plasma membrane"/>
    <property type="evidence" value="ECO:0007669"/>
    <property type="project" value="UniProtKB-SubCell"/>
</dbReference>
<keyword evidence="8 15" id="KW-0732">Signal</keyword>
<feature type="compositionally biased region" description="Polar residues" evidence="14">
    <location>
        <begin position="1062"/>
        <end position="1072"/>
    </location>
</feature>
<gene>
    <name evidence="17" type="ORF">A1Q1_03255</name>
</gene>
<dbReference type="SMART" id="SM00747">
    <property type="entry name" value="CFEM"/>
    <property type="match status" value="15"/>
</dbReference>
<reference evidence="17 18" key="1">
    <citation type="journal article" date="2012" name="Eukaryot. Cell">
        <title>Draft genome sequence of CBS 2479, the standard type strain of Trichosporon asahii.</title>
        <authorList>
            <person name="Yang R.Y."/>
            <person name="Li H.T."/>
            <person name="Zhu H."/>
            <person name="Zhou G.P."/>
            <person name="Wang M."/>
            <person name="Wang L."/>
        </authorList>
    </citation>
    <scope>NUCLEOTIDE SEQUENCE [LARGE SCALE GENOMIC DNA]</scope>
    <source>
        <strain evidence="18">ATCC 90039 / CBS 2479 / JCM 2466 / KCTC 7840 / NCYC 2677 / UAMH 7654</strain>
    </source>
</reference>
<feature type="compositionally biased region" description="Low complexity" evidence="14">
    <location>
        <begin position="660"/>
        <end position="683"/>
    </location>
</feature>
<name>J6ET97_TRIAS</name>
<feature type="region of interest" description="Disordered" evidence="14">
    <location>
        <begin position="553"/>
        <end position="588"/>
    </location>
</feature>
<feature type="compositionally biased region" description="Low complexity" evidence="14">
    <location>
        <begin position="461"/>
        <end position="487"/>
    </location>
</feature>
<feature type="compositionally biased region" description="Low complexity" evidence="14">
    <location>
        <begin position="848"/>
        <end position="869"/>
    </location>
</feature>
<evidence type="ECO:0000313" key="18">
    <source>
        <dbReference type="Proteomes" id="UP000002748"/>
    </source>
</evidence>
<feature type="compositionally biased region" description="Polar residues" evidence="14">
    <location>
        <begin position="942"/>
        <end position="976"/>
    </location>
</feature>
<feature type="region of interest" description="Disordered" evidence="14">
    <location>
        <begin position="86"/>
        <end position="151"/>
    </location>
</feature>
<feature type="domain" description="CFEM" evidence="16">
    <location>
        <begin position="231"/>
        <end position="339"/>
    </location>
</feature>
<comment type="similarity">
    <text evidence="3">Belongs to the RBT5 family.</text>
</comment>
<feature type="domain" description="CFEM" evidence="16">
    <location>
        <begin position="670"/>
        <end position="780"/>
    </location>
</feature>
<protein>
    <recommendedName>
        <fullName evidence="16">CFEM domain-containing protein</fullName>
    </recommendedName>
</protein>
<evidence type="ECO:0000256" key="5">
    <source>
        <dbReference type="ARBA" id="ARBA00022525"/>
    </source>
</evidence>
<keyword evidence="4" id="KW-1003">Cell membrane</keyword>
<dbReference type="InterPro" id="IPR008427">
    <property type="entry name" value="Extracellular_membr_CFEM_dom"/>
</dbReference>
<evidence type="ECO:0000256" key="8">
    <source>
        <dbReference type="ARBA" id="ARBA00022729"/>
    </source>
</evidence>
<feature type="compositionally biased region" description="Gly residues" evidence="14">
    <location>
        <begin position="418"/>
        <end position="428"/>
    </location>
</feature>
<feature type="domain" description="CFEM" evidence="16">
    <location>
        <begin position="569"/>
        <end position="679"/>
    </location>
</feature>
<dbReference type="RefSeq" id="XP_014179010.1">
    <property type="nucleotide sequence ID" value="XM_014323535.1"/>
</dbReference>
<comment type="caution">
    <text evidence="17">The sequence shown here is derived from an EMBL/GenBank/DDBJ whole genome shotgun (WGS) entry which is preliminary data.</text>
</comment>
<sequence>MKFWTVAITAAVAASSVRAGRLDGLNECLTECLTEASNKSNCAGEDDLACICSDAYRNNAAGCLTSNSKCGSKDLMDALALSSKTCSGDATKAPEPTSDAPQPTSSAEPEPTSSAEPEPTSAEPEPTSAEPEPTSSEPAPTSAAEPEPTQIEGVSPCASKCLVEAAAKQGCKGQDDLACVCTNEYTSAATPCVLQCGAADVPAVLAMKEKKCSGAASSSAGPEPTSAEPTTEPSTSCEPEPTSSADNSTPTAIEGVPECASKCLIDAAAKQGCKGQDDIACVCTDAYTNAATPCVAACGADSITAVLAMKAKKCSGGSQPTGSSSGSPQPTTSGGSTVIEGVPECASKCLVDAAAKQGCKGQDDIACVCTDAYTNAATPCVAACGADSITAVLAMKAKKCSGGSQPTGSGSTSSGGSQPTGGNTGGNGPVTVTVTDHVTDTVTKTQTQTTTQTVEGECEATGHPTGGPTEPTSPTSSGGSTQPTGGTQIEGVSECASKCLVAAAEKQGCKGQDDIACVCTSEYTAAATPCVLACGGADVSAVLAMKEKKCSGGSQPTGSASSGGQQPTGGNTGSSTSSGGSTTPTGGSEVIEGVSPCASKCLVEAAAKQGCKGQDDIACVCTAEYTNAATPCVLACGAADVGPVLAMKEKKCNGAQPSASASASASGGTTGPSASASTSGGQTEPTGGSEVIEGVSPCASKCLVEAAAKQGCKGQDDIACVCTSEYTNAATPCVLACGMSDVTAVLAMKEKKCNGAQPSASASASASATSSGGQTEPTGGTQIIEGLTECGSKCLIDAAAQQGCTGQDDLACVCTAEYKNAVTPCMLNCPADIAAALALSDKKCSGAASSSAGPEPTSSTEPEPTSSAPQPTGSGTVIEGVSECASKCLVAAAEKQGCKGQDDIACVCTTEYTSAATPCVLGCGMADVTAVLAMKEKKCNGAATSSAGPEPTSQEPQPTSSEPAPTSDAPQPTGSGTVIEGVSECASKCLVAAAEKQGCKGQDDIACVCTTEYTSAATPCVLGCGMADVTAVLAMKEKKCNGAASSSAGPEPTTSQPEPTSDAPQPTNSGTVTPIEGVSECASKCLVAAAEKQGCKGQDDIACVCTSEYTSAATPCVLACGMADVTAVLAMKEKKCNGAPPASSSGPTPTSEPSASTSAEPTGNPEIIEGLSPCGSKCLIDAAAQLGCKGQDDIACVCKPEYQSAVTPCMLKCPSDITAALALQSKKCSGSSSSAGPTAGPTGSASASSEGPQPTSPVIEGLTECGSKCLVDAAATHGCKSQDDTACVCTDAYRGTVTPCIIKCPASDLTAALALSEKKCKAEPSATSPGVPEPTSTGGTGGLPDISKLSPCALSCVLDTLGKAGCSGPTDTGCLCTEKFTNMASDCLQAKCQAADIVSSLNLQREMCPDLGLPDLGALPSCPLGCVLETLKKKECSGPLDKNCICKLNFSTSTMGCLMKKCKFKGLKESLELQIDQCRGSSDVCEATGIWRVTNIRCWFQKRGYYEEQILARRGTPAAHMLRTVA</sequence>
<feature type="domain" description="CFEM" evidence="16">
    <location>
        <begin position="1"/>
        <end position="115"/>
    </location>
</feature>
<dbReference type="GO" id="GO:0005576">
    <property type="term" value="C:extracellular region"/>
    <property type="evidence" value="ECO:0007669"/>
    <property type="project" value="UniProtKB-SubCell"/>
</dbReference>
<evidence type="ECO:0000256" key="14">
    <source>
        <dbReference type="SAM" id="MobiDB-lite"/>
    </source>
</evidence>
<evidence type="ECO:0000256" key="13">
    <source>
        <dbReference type="ARBA" id="ARBA00023288"/>
    </source>
</evidence>
<keyword evidence="5" id="KW-0964">Secreted</keyword>
<feature type="signal peptide" evidence="15">
    <location>
        <begin position="1"/>
        <end position="19"/>
    </location>
</feature>
<feature type="region of interest" description="Disordered" evidence="14">
    <location>
        <begin position="1043"/>
        <end position="1072"/>
    </location>
</feature>
<feature type="region of interest" description="Disordered" evidence="14">
    <location>
        <begin position="402"/>
        <end position="487"/>
    </location>
</feature>
<feature type="compositionally biased region" description="Low complexity" evidence="14">
    <location>
        <begin position="573"/>
        <end position="588"/>
    </location>
</feature>
<feature type="region of interest" description="Disordered" evidence="14">
    <location>
        <begin position="942"/>
        <end position="977"/>
    </location>
</feature>
<evidence type="ECO:0000256" key="11">
    <source>
        <dbReference type="ARBA" id="ARBA00023157"/>
    </source>
</evidence>
<evidence type="ECO:0000256" key="15">
    <source>
        <dbReference type="SAM" id="SignalP"/>
    </source>
</evidence>
<keyword evidence="13" id="KW-0449">Lipoprotein</keyword>
<feature type="compositionally biased region" description="Low complexity" evidence="14">
    <location>
        <begin position="402"/>
        <end position="417"/>
    </location>
</feature>
<comment type="subcellular location">
    <subcellularLocation>
        <location evidence="1">Cell membrane</location>
        <topology evidence="1">Lipid-anchor</topology>
        <topology evidence="1">GPI-anchor</topology>
    </subcellularLocation>
    <subcellularLocation>
        <location evidence="2">Secreted</location>
    </subcellularLocation>
</comment>
<evidence type="ECO:0000256" key="1">
    <source>
        <dbReference type="ARBA" id="ARBA00004609"/>
    </source>
</evidence>
<evidence type="ECO:0000259" key="16">
    <source>
        <dbReference type="PROSITE" id="PS52012"/>
    </source>
</evidence>
<dbReference type="KEGG" id="tasa:A1Q1_03255"/>
<feature type="compositionally biased region" description="Low complexity" evidence="14">
    <location>
        <begin position="103"/>
        <end position="149"/>
    </location>
</feature>
<evidence type="ECO:0000256" key="6">
    <source>
        <dbReference type="ARBA" id="ARBA00022617"/>
    </source>
</evidence>
<feature type="region of interest" description="Disordered" evidence="14">
    <location>
        <begin position="214"/>
        <end position="251"/>
    </location>
</feature>
<dbReference type="InterPro" id="IPR051735">
    <property type="entry name" value="CFEM_domain"/>
</dbReference>
<feature type="compositionally biased region" description="Low complexity" evidence="14">
    <location>
        <begin position="429"/>
        <end position="454"/>
    </location>
</feature>